<dbReference type="Proteomes" id="UP000801492">
    <property type="component" value="Unassembled WGS sequence"/>
</dbReference>
<evidence type="ECO:0000313" key="4">
    <source>
        <dbReference type="Proteomes" id="UP000801492"/>
    </source>
</evidence>
<keyword evidence="2" id="KW-1133">Transmembrane helix</keyword>
<sequence>MKFVLSPDKGIQTPICAVSGAKFLTETGWIDLRNAADSDVPFRLFRDEGRTFLQWVGESELRTRMSGRLVLVHLLCRELTTPEQEESDVHSVFAPCVAFRVVGTPSKYLHNVSEVSFSADAHAADDMNGNGLSISEYVAIGISSILLGLIYVASVFLYLHIRKRRKDSDKEVDRRDNQSLTTAEEGVIKSNPLLGLGRHFSGIDNSYSDSGSSDTDVTPDVVQQQDDRLKSMQITSALIHPPQSFYDSNIYSSKNILESIIQDSPSIERLPEENVSIVETIEGREERPETVRAITGTTRRKLYFNPAYFEPELLLAPPPAALEFLTKIREVITIAKQKMVCKRFIPSLLGIPEEETDYSVEQTYDKTRASSSRRGSMISLKRENSRRRTCTGCPGCEPQDLKSLCGRLPEFPSLVACKSCTTNVSESKQKSIQRWLENVPILKPLNTDDLTSRDALARSLQDLGQFSKFTKRLRSPTRSLSPEHISYPFRTLSPRPASERARSPSRTESIYGGKAPSTRSQPSSKPRRLMVAENPLVTYRKSPIKPKAPPPPLPTGQKSLDRKTLPKLSNNLPPPDMIHEAMVVDNKKEEKRIPTIKKNMNAVINEFASQHGINGSKTSDSSSSPEIQTRQRIDYEADSLERSGIHKGYATPTEYGEVSSSQPSPSLSSALPMAEEMTIRNAILNAETGNLTVSRLNTQNVQSAVSPDDYELIVLKKGVLESNLYNLPEILQRNNGYSLVSEVYVNNGYNYGSAPSTPSHSNCSTLERRKAKIKYQQPEDKPGQLTIEVEDCPDNYIRVEDSDNFEPDTLDRKPSKRNMTLKSLNNNNKDEDYIDSLERPNQILLRTTGSFKNDSLVDTSDTDNSLHARLNRTFGSLREIYEFKTKNCLHKSAENLNSLGNLTKEENGLITWKNETGNKDFEGRILTLEERHSRRQRRILSQNLNHPKPPRKVIIDVEEALKPPLPPKNGNGRSTSQNNENEENVPASPISDRSYDLPPSSLSGASVSPNSSDYETCTVGEVARDKRGYDINMLKQLMHPDDVVFKNAINNQFILQASVSSSSPSLLTKMPLKSLQSLMQPHEDSNNNTYFSSGYEKRSEEIKKAWNKVINQSPNQLQRKPVDSGYLSTDSSESHKRKQTDSERETSGAGSETDESFGDGHSESGAESVETHSVFFGSYRKPCYMTNSFDSGTGSELRILDTLAMLADDCASTDSETVSYTTVVPVASERSTISSSRSSIVIEK</sequence>
<keyword evidence="2" id="KW-0812">Transmembrane</keyword>
<feature type="region of interest" description="Disordered" evidence="1">
    <location>
        <begin position="473"/>
        <end position="577"/>
    </location>
</feature>
<feature type="region of interest" description="Disordered" evidence="1">
    <location>
        <begin position="798"/>
        <end position="824"/>
    </location>
</feature>
<name>A0A8K0C355_IGNLU</name>
<dbReference type="GO" id="GO:0035317">
    <property type="term" value="P:imaginal disc-derived wing hair organization"/>
    <property type="evidence" value="ECO:0007669"/>
    <property type="project" value="TreeGrafter"/>
</dbReference>
<comment type="caution">
    <text evidence="3">The sequence shown here is derived from an EMBL/GenBank/DDBJ whole genome shotgun (WGS) entry which is preliminary data.</text>
</comment>
<dbReference type="GO" id="GO:0005938">
    <property type="term" value="C:cell cortex"/>
    <property type="evidence" value="ECO:0007669"/>
    <property type="project" value="TreeGrafter"/>
</dbReference>
<gene>
    <name evidence="3" type="ORF">ILUMI_27509</name>
</gene>
<evidence type="ECO:0000313" key="3">
    <source>
        <dbReference type="EMBL" id="KAF2878660.1"/>
    </source>
</evidence>
<evidence type="ECO:0000256" key="2">
    <source>
        <dbReference type="SAM" id="Phobius"/>
    </source>
</evidence>
<proteinExistence type="predicted"/>
<keyword evidence="4" id="KW-1185">Reference proteome</keyword>
<dbReference type="AlphaFoldDB" id="A0A8K0C355"/>
<feature type="compositionally biased region" description="Polar residues" evidence="1">
    <location>
        <begin position="1000"/>
        <end position="1014"/>
    </location>
</feature>
<organism evidence="3 4">
    <name type="scientific">Ignelater luminosus</name>
    <name type="common">Cucubano</name>
    <name type="synonym">Pyrophorus luminosus</name>
    <dbReference type="NCBI Taxonomy" id="2038154"/>
    <lineage>
        <taxon>Eukaryota</taxon>
        <taxon>Metazoa</taxon>
        <taxon>Ecdysozoa</taxon>
        <taxon>Arthropoda</taxon>
        <taxon>Hexapoda</taxon>
        <taxon>Insecta</taxon>
        <taxon>Pterygota</taxon>
        <taxon>Neoptera</taxon>
        <taxon>Endopterygota</taxon>
        <taxon>Coleoptera</taxon>
        <taxon>Polyphaga</taxon>
        <taxon>Elateriformia</taxon>
        <taxon>Elateroidea</taxon>
        <taxon>Elateridae</taxon>
        <taxon>Agrypninae</taxon>
        <taxon>Pyrophorini</taxon>
        <taxon>Ignelater</taxon>
    </lineage>
</organism>
<keyword evidence="2" id="KW-0472">Membrane</keyword>
<dbReference type="PANTHER" id="PTHR39387">
    <property type="entry name" value="SHAVENOID, ISOFORM B"/>
    <property type="match status" value="1"/>
</dbReference>
<protein>
    <submittedName>
        <fullName evidence="3">Uncharacterized protein</fullName>
    </submittedName>
</protein>
<accession>A0A8K0C355</accession>
<reference evidence="3" key="1">
    <citation type="submission" date="2019-08" db="EMBL/GenBank/DDBJ databases">
        <title>The genome of the North American firefly Photinus pyralis.</title>
        <authorList>
            <consortium name="Photinus pyralis genome working group"/>
            <person name="Fallon T.R."/>
            <person name="Sander Lower S.E."/>
            <person name="Weng J.-K."/>
        </authorList>
    </citation>
    <scope>NUCLEOTIDE SEQUENCE</scope>
    <source>
        <strain evidence="3">TRF0915ILg1</strain>
        <tissue evidence="3">Whole body</tissue>
    </source>
</reference>
<feature type="region of interest" description="Disordered" evidence="1">
    <location>
        <begin position="609"/>
        <end position="629"/>
    </location>
</feature>
<feature type="compositionally biased region" description="Low complexity" evidence="1">
    <location>
        <begin position="659"/>
        <end position="669"/>
    </location>
</feature>
<dbReference type="PANTHER" id="PTHR39387:SF1">
    <property type="entry name" value="SHAVENOID, ISOFORM B"/>
    <property type="match status" value="1"/>
</dbReference>
<dbReference type="OrthoDB" id="6346242at2759"/>
<evidence type="ECO:0000256" key="1">
    <source>
        <dbReference type="SAM" id="MobiDB-lite"/>
    </source>
</evidence>
<dbReference type="EMBL" id="VTPC01091310">
    <property type="protein sequence ID" value="KAF2878660.1"/>
    <property type="molecule type" value="Genomic_DNA"/>
</dbReference>
<feature type="region of interest" description="Disordered" evidence="1">
    <location>
        <begin position="650"/>
        <end position="669"/>
    </location>
</feature>
<feature type="transmembrane region" description="Helical" evidence="2">
    <location>
        <begin position="137"/>
        <end position="159"/>
    </location>
</feature>
<feature type="region of interest" description="Disordered" evidence="1">
    <location>
        <begin position="961"/>
        <end position="1014"/>
    </location>
</feature>
<feature type="compositionally biased region" description="Polar residues" evidence="1">
    <location>
        <begin position="609"/>
        <end position="628"/>
    </location>
</feature>
<feature type="region of interest" description="Disordered" evidence="1">
    <location>
        <begin position="1112"/>
        <end position="1169"/>
    </location>
</feature>